<dbReference type="Proteomes" id="UP000054477">
    <property type="component" value="Unassembled WGS sequence"/>
</dbReference>
<dbReference type="OrthoDB" id="3117738at2759"/>
<protein>
    <submittedName>
        <fullName evidence="1">Uncharacterized protein</fullName>
    </submittedName>
</protein>
<gene>
    <name evidence="1" type="ORF">K443DRAFT_657235</name>
</gene>
<keyword evidence="2" id="KW-1185">Reference proteome</keyword>
<evidence type="ECO:0000313" key="1">
    <source>
        <dbReference type="EMBL" id="KIJ90885.1"/>
    </source>
</evidence>
<sequence length="70" mass="7935">MSRLRWLARHVNVTTPSKVRCQSTRCTWSLSRALVAGSIGSNVMWMQRARYRGFHSLGSGSRFFVMESAA</sequence>
<evidence type="ECO:0000313" key="2">
    <source>
        <dbReference type="Proteomes" id="UP000054477"/>
    </source>
</evidence>
<reference evidence="1 2" key="1">
    <citation type="submission" date="2014-04" db="EMBL/GenBank/DDBJ databases">
        <authorList>
            <consortium name="DOE Joint Genome Institute"/>
            <person name="Kuo A."/>
            <person name="Kohler A."/>
            <person name="Nagy L.G."/>
            <person name="Floudas D."/>
            <person name="Copeland A."/>
            <person name="Barry K.W."/>
            <person name="Cichocki N."/>
            <person name="Veneault-Fourrey C."/>
            <person name="LaButti K."/>
            <person name="Lindquist E.A."/>
            <person name="Lipzen A."/>
            <person name="Lundell T."/>
            <person name="Morin E."/>
            <person name="Murat C."/>
            <person name="Sun H."/>
            <person name="Tunlid A."/>
            <person name="Henrissat B."/>
            <person name="Grigoriev I.V."/>
            <person name="Hibbett D.S."/>
            <person name="Martin F."/>
            <person name="Nordberg H.P."/>
            <person name="Cantor M.N."/>
            <person name="Hua S.X."/>
        </authorList>
    </citation>
    <scope>NUCLEOTIDE SEQUENCE [LARGE SCALE GENOMIC DNA]</scope>
    <source>
        <strain evidence="1 2">LaAM-08-1</strain>
    </source>
</reference>
<dbReference type="AlphaFoldDB" id="A0A0C9WM62"/>
<dbReference type="HOGENOM" id="CLU_2764764_0_0_1"/>
<reference evidence="2" key="2">
    <citation type="submission" date="2015-01" db="EMBL/GenBank/DDBJ databases">
        <title>Evolutionary Origins and Diversification of the Mycorrhizal Mutualists.</title>
        <authorList>
            <consortium name="DOE Joint Genome Institute"/>
            <consortium name="Mycorrhizal Genomics Consortium"/>
            <person name="Kohler A."/>
            <person name="Kuo A."/>
            <person name="Nagy L.G."/>
            <person name="Floudas D."/>
            <person name="Copeland A."/>
            <person name="Barry K.W."/>
            <person name="Cichocki N."/>
            <person name="Veneault-Fourrey C."/>
            <person name="LaButti K."/>
            <person name="Lindquist E.A."/>
            <person name="Lipzen A."/>
            <person name="Lundell T."/>
            <person name="Morin E."/>
            <person name="Murat C."/>
            <person name="Riley R."/>
            <person name="Ohm R."/>
            <person name="Sun H."/>
            <person name="Tunlid A."/>
            <person name="Henrissat B."/>
            <person name="Grigoriev I.V."/>
            <person name="Hibbett D.S."/>
            <person name="Martin F."/>
        </authorList>
    </citation>
    <scope>NUCLEOTIDE SEQUENCE [LARGE SCALE GENOMIC DNA]</scope>
    <source>
        <strain evidence="2">LaAM-08-1</strain>
    </source>
</reference>
<name>A0A0C9WM62_9AGAR</name>
<proteinExistence type="predicted"/>
<dbReference type="EMBL" id="KN839092">
    <property type="protein sequence ID" value="KIJ90885.1"/>
    <property type="molecule type" value="Genomic_DNA"/>
</dbReference>
<organism evidence="1 2">
    <name type="scientific">Laccaria amethystina LaAM-08-1</name>
    <dbReference type="NCBI Taxonomy" id="1095629"/>
    <lineage>
        <taxon>Eukaryota</taxon>
        <taxon>Fungi</taxon>
        <taxon>Dikarya</taxon>
        <taxon>Basidiomycota</taxon>
        <taxon>Agaricomycotina</taxon>
        <taxon>Agaricomycetes</taxon>
        <taxon>Agaricomycetidae</taxon>
        <taxon>Agaricales</taxon>
        <taxon>Agaricineae</taxon>
        <taxon>Hydnangiaceae</taxon>
        <taxon>Laccaria</taxon>
    </lineage>
</organism>
<feature type="non-terminal residue" evidence="1">
    <location>
        <position position="70"/>
    </location>
</feature>
<accession>A0A0C9WM62</accession>